<sequence length="92" mass="10209">MTHQFGTDIGTKNHVEHSAGQGAFLHRPHDGLRRLLCGCHMPGMSLNHHRATGRQRRGGIAAGGREGQRKVAGAEYRNRAKRHLVLAQIRSR</sequence>
<feature type="compositionally biased region" description="Basic residues" evidence="1">
    <location>
        <begin position="47"/>
        <end position="57"/>
    </location>
</feature>
<dbReference type="EMBL" id="CAADJE010000023">
    <property type="protein sequence ID" value="VFS65983.1"/>
    <property type="molecule type" value="Genomic_DNA"/>
</dbReference>
<organism evidence="2 3">
    <name type="scientific">Raoultella planticola</name>
    <name type="common">Klebsiella planticola</name>
    <dbReference type="NCBI Taxonomy" id="575"/>
    <lineage>
        <taxon>Bacteria</taxon>
        <taxon>Pseudomonadati</taxon>
        <taxon>Pseudomonadota</taxon>
        <taxon>Gammaproteobacteria</taxon>
        <taxon>Enterobacterales</taxon>
        <taxon>Enterobacteriaceae</taxon>
        <taxon>Klebsiella/Raoultella group</taxon>
        <taxon>Raoultella</taxon>
    </lineage>
</organism>
<protein>
    <submittedName>
        <fullName evidence="2">Uncharacterized protein</fullName>
    </submittedName>
</protein>
<dbReference type="AlphaFoldDB" id="A0A485B129"/>
<dbReference type="Proteomes" id="UP000345637">
    <property type="component" value="Unassembled WGS sequence"/>
</dbReference>
<reference evidence="2 3" key="1">
    <citation type="submission" date="2019-03" db="EMBL/GenBank/DDBJ databases">
        <authorList>
            <consortium name="Pathogen Informatics"/>
        </authorList>
    </citation>
    <scope>NUCLEOTIDE SEQUENCE [LARGE SCALE GENOMIC DNA]</scope>
    <source>
        <strain evidence="2 3">NCTC12998</strain>
    </source>
</reference>
<evidence type="ECO:0000313" key="2">
    <source>
        <dbReference type="EMBL" id="VFS65983.1"/>
    </source>
</evidence>
<feature type="region of interest" description="Disordered" evidence="1">
    <location>
        <begin position="45"/>
        <end position="72"/>
    </location>
</feature>
<accession>A0A485B129</accession>
<gene>
    <name evidence="2" type="ORF">NCTC12998_02897</name>
</gene>
<proteinExistence type="predicted"/>
<name>A0A485B129_RAOPL</name>
<evidence type="ECO:0000313" key="3">
    <source>
        <dbReference type="Proteomes" id="UP000345637"/>
    </source>
</evidence>
<evidence type="ECO:0000256" key="1">
    <source>
        <dbReference type="SAM" id="MobiDB-lite"/>
    </source>
</evidence>